<dbReference type="PANTHER" id="PTHR34456">
    <property type="entry name" value="MITOVIRUS RNA-DEPENDENT RNA POLYMERASE"/>
    <property type="match status" value="1"/>
</dbReference>
<dbReference type="EMBL" id="JACMSC010000024">
    <property type="protein sequence ID" value="KAG6467742.1"/>
    <property type="molecule type" value="Genomic_DNA"/>
</dbReference>
<protein>
    <recommendedName>
        <fullName evidence="4">RNA-dependent RNA polymerase</fullName>
    </recommendedName>
</protein>
<evidence type="ECO:0008006" key="4">
    <source>
        <dbReference type="Google" id="ProtNLM"/>
    </source>
</evidence>
<accession>A0A8J5ET76</accession>
<dbReference type="PANTHER" id="PTHR34456:SF13">
    <property type="entry name" value="REVERSE TRANSCRIPTASE DOMAIN-CONTAINING PROTEIN"/>
    <property type="match status" value="1"/>
</dbReference>
<evidence type="ECO:0000313" key="3">
    <source>
        <dbReference type="Proteomes" id="UP000734854"/>
    </source>
</evidence>
<proteinExistence type="predicted"/>
<feature type="compositionally biased region" description="Low complexity" evidence="1">
    <location>
        <begin position="163"/>
        <end position="180"/>
    </location>
</feature>
<dbReference type="Proteomes" id="UP000734854">
    <property type="component" value="Unassembled WGS sequence"/>
</dbReference>
<name>A0A8J5ET76_ZINOF</name>
<gene>
    <name evidence="2" type="ORF">ZIOFF_074389</name>
</gene>
<keyword evidence="3" id="KW-1185">Reference proteome</keyword>
<organism evidence="2 3">
    <name type="scientific">Zingiber officinale</name>
    <name type="common">Ginger</name>
    <name type="synonym">Amomum zingiber</name>
    <dbReference type="NCBI Taxonomy" id="94328"/>
    <lineage>
        <taxon>Eukaryota</taxon>
        <taxon>Viridiplantae</taxon>
        <taxon>Streptophyta</taxon>
        <taxon>Embryophyta</taxon>
        <taxon>Tracheophyta</taxon>
        <taxon>Spermatophyta</taxon>
        <taxon>Magnoliopsida</taxon>
        <taxon>Liliopsida</taxon>
        <taxon>Zingiberales</taxon>
        <taxon>Zingiberaceae</taxon>
        <taxon>Zingiber</taxon>
    </lineage>
</organism>
<dbReference type="AlphaFoldDB" id="A0A8J5ET76"/>
<evidence type="ECO:0000256" key="1">
    <source>
        <dbReference type="SAM" id="MobiDB-lite"/>
    </source>
</evidence>
<comment type="caution">
    <text evidence="2">The sequence shown here is derived from an EMBL/GenBank/DDBJ whole genome shotgun (WGS) entry which is preliminary data.</text>
</comment>
<reference evidence="2 3" key="1">
    <citation type="submission" date="2020-08" db="EMBL/GenBank/DDBJ databases">
        <title>Plant Genome Project.</title>
        <authorList>
            <person name="Zhang R.-G."/>
        </authorList>
    </citation>
    <scope>NUCLEOTIDE SEQUENCE [LARGE SCALE GENOMIC DNA]</scope>
    <source>
        <tissue evidence="2">Rhizome</tissue>
    </source>
</reference>
<geneLocation type="mitochondrion" evidence="2"/>
<keyword evidence="2" id="KW-0496">Mitochondrion</keyword>
<evidence type="ECO:0000313" key="2">
    <source>
        <dbReference type="EMBL" id="KAG6467742.1"/>
    </source>
</evidence>
<sequence length="198" mass="22738">MTGQPLGYYTSWPLFALSHHIVVWWCAQQVYPGQRFTKYAALGDDIVICDSKVATLYRSVLDRFLVKISKLKSLESRTGCAEFRKRFIVDNMAKDLSPVSCKALLSYSHLYGLYAIKFKYPIFRYPTRVKDRTVWARAYEPLPVASKYSISYPPRSGRATNISQSPGEQQQQQPGIPSRGAEVQEKEFILLYHSLQQQ</sequence>
<dbReference type="InterPro" id="IPR008686">
    <property type="entry name" value="RNA_pol_mitovir"/>
</dbReference>
<dbReference type="Pfam" id="PF05919">
    <property type="entry name" value="Mitovir_RNA_pol"/>
    <property type="match status" value="1"/>
</dbReference>
<feature type="region of interest" description="Disordered" evidence="1">
    <location>
        <begin position="157"/>
        <end position="180"/>
    </location>
</feature>